<name>A0A9P7MPH0_9HYPO</name>
<evidence type="ECO:0000256" key="1">
    <source>
        <dbReference type="SAM" id="SignalP"/>
    </source>
</evidence>
<evidence type="ECO:0000313" key="3">
    <source>
        <dbReference type="Proteomes" id="UP000784919"/>
    </source>
</evidence>
<feature type="signal peptide" evidence="1">
    <location>
        <begin position="1"/>
        <end position="17"/>
    </location>
</feature>
<accession>A0A9P7MPH0</accession>
<dbReference type="EMBL" id="SRPS01000168">
    <property type="protein sequence ID" value="KAG5964496.1"/>
    <property type="molecule type" value="Genomic_DNA"/>
</dbReference>
<dbReference type="OrthoDB" id="4954396at2759"/>
<dbReference type="AlphaFoldDB" id="A0A9P7MPH0"/>
<feature type="chain" id="PRO_5040359181" evidence="1">
    <location>
        <begin position="18"/>
        <end position="139"/>
    </location>
</feature>
<organism evidence="2 3">
    <name type="scientific">Claviceps arundinis</name>
    <dbReference type="NCBI Taxonomy" id="1623583"/>
    <lineage>
        <taxon>Eukaryota</taxon>
        <taxon>Fungi</taxon>
        <taxon>Dikarya</taxon>
        <taxon>Ascomycota</taxon>
        <taxon>Pezizomycotina</taxon>
        <taxon>Sordariomycetes</taxon>
        <taxon>Hypocreomycetidae</taxon>
        <taxon>Hypocreales</taxon>
        <taxon>Clavicipitaceae</taxon>
        <taxon>Claviceps</taxon>
    </lineage>
</organism>
<proteinExistence type="predicted"/>
<gene>
    <name evidence="2" type="ORF">E4U56_002152</name>
</gene>
<comment type="caution">
    <text evidence="2">The sequence shown here is derived from an EMBL/GenBank/DDBJ whole genome shotgun (WGS) entry which is preliminary data.</text>
</comment>
<protein>
    <submittedName>
        <fullName evidence="2">Uncharacterized protein</fullName>
    </submittedName>
</protein>
<evidence type="ECO:0000313" key="2">
    <source>
        <dbReference type="EMBL" id="KAG5964496.1"/>
    </source>
</evidence>
<reference evidence="2" key="1">
    <citation type="journal article" date="2020" name="bioRxiv">
        <title>Whole genome comparisons of ergot fungi reveals the divergence and evolution of species within the genus Claviceps are the result of varying mechanisms driving genome evolution and host range expansion.</title>
        <authorList>
            <person name="Wyka S.A."/>
            <person name="Mondo S.J."/>
            <person name="Liu M."/>
            <person name="Dettman J."/>
            <person name="Nalam V."/>
            <person name="Broders K.D."/>
        </authorList>
    </citation>
    <scope>NUCLEOTIDE SEQUENCE</scope>
    <source>
        <strain evidence="2">CCC 1102</strain>
    </source>
</reference>
<dbReference type="Proteomes" id="UP000784919">
    <property type="component" value="Unassembled WGS sequence"/>
</dbReference>
<sequence length="139" mass="14362">MQFALLVLHTIVSIATCTTLLAPEISFGHTDMTTRLHLHADSLESRPCDKAATDVPRVSTAQTTHGSILPSTTASTGPISPVARISADELSGADEDADTLNLDPVVPPDETAAPALGATFRDGSCLAAVVFIVAALTLL</sequence>
<keyword evidence="1" id="KW-0732">Signal</keyword>